<feature type="transmembrane region" description="Helical" evidence="8">
    <location>
        <begin position="58"/>
        <end position="80"/>
    </location>
</feature>
<dbReference type="RefSeq" id="XP_022236889.1">
    <property type="nucleotide sequence ID" value="XM_022381181.1"/>
</dbReference>
<dbReference type="PANTHER" id="PTHR12892">
    <property type="entry name" value="FGF RECEPTOR ACTIVATING PROTEIN 1"/>
    <property type="match status" value="1"/>
</dbReference>
<keyword evidence="7 8" id="KW-0472">Membrane</keyword>
<evidence type="ECO:0000313" key="11">
    <source>
        <dbReference type="RefSeq" id="XP_022236889.1"/>
    </source>
</evidence>
<feature type="transmembrane region" description="Helical" evidence="8">
    <location>
        <begin position="29"/>
        <end position="46"/>
    </location>
</feature>
<organism evidence="10 11">
    <name type="scientific">Limulus polyphemus</name>
    <name type="common">Atlantic horseshoe crab</name>
    <dbReference type="NCBI Taxonomy" id="6850"/>
    <lineage>
        <taxon>Eukaryota</taxon>
        <taxon>Metazoa</taxon>
        <taxon>Ecdysozoa</taxon>
        <taxon>Arthropoda</taxon>
        <taxon>Chelicerata</taxon>
        <taxon>Merostomata</taxon>
        <taxon>Xiphosura</taxon>
        <taxon>Limulidae</taxon>
        <taxon>Limulus</taxon>
    </lineage>
</organism>
<comment type="subcellular location">
    <subcellularLocation>
        <location evidence="1">Golgi apparatus membrane</location>
        <topology evidence="1">Multi-pass membrane protein</topology>
    </subcellularLocation>
</comment>
<keyword evidence="5 8" id="KW-1133">Transmembrane helix</keyword>
<dbReference type="GeneID" id="106477685"/>
<dbReference type="PANTHER" id="PTHR12892:SF11">
    <property type="entry name" value="POST-GPI ATTACHMENT TO PROTEINS FACTOR 2"/>
    <property type="match status" value="1"/>
</dbReference>
<dbReference type="InterPro" id="IPR039545">
    <property type="entry name" value="PGAP2"/>
</dbReference>
<dbReference type="Proteomes" id="UP000694941">
    <property type="component" value="Unplaced"/>
</dbReference>
<evidence type="ECO:0000259" key="9">
    <source>
        <dbReference type="Pfam" id="PF10277"/>
    </source>
</evidence>
<evidence type="ECO:0000256" key="6">
    <source>
        <dbReference type="ARBA" id="ARBA00023034"/>
    </source>
</evidence>
<evidence type="ECO:0000256" key="1">
    <source>
        <dbReference type="ARBA" id="ARBA00004653"/>
    </source>
</evidence>
<accession>A0ABM1RZT4</accession>
<reference evidence="11" key="1">
    <citation type="submission" date="2025-08" db="UniProtKB">
        <authorList>
            <consortium name="RefSeq"/>
        </authorList>
    </citation>
    <scope>IDENTIFICATION</scope>
    <source>
        <tissue evidence="11">Muscle</tissue>
    </source>
</reference>
<gene>
    <name evidence="11" type="primary">LOC106477685</name>
</gene>
<evidence type="ECO:0000256" key="4">
    <source>
        <dbReference type="ARBA" id="ARBA00022692"/>
    </source>
</evidence>
<evidence type="ECO:0000256" key="3">
    <source>
        <dbReference type="ARBA" id="ARBA00022502"/>
    </source>
</evidence>
<proteinExistence type="inferred from homology"/>
<dbReference type="InterPro" id="IPR019402">
    <property type="entry name" value="CWH43_N"/>
</dbReference>
<evidence type="ECO:0000313" key="10">
    <source>
        <dbReference type="Proteomes" id="UP000694941"/>
    </source>
</evidence>
<keyword evidence="3" id="KW-0337">GPI-anchor biosynthesis</keyword>
<keyword evidence="4 8" id="KW-0812">Transmembrane</keyword>
<protein>
    <submittedName>
        <fullName evidence="11">Post-GPI attachment to proteins factor 2-like</fullName>
    </submittedName>
</protein>
<keyword evidence="6" id="KW-0333">Golgi apparatus</keyword>
<sequence length="109" mass="12903">MFLSCILPRLAFKRKLSNLERRSLKTKSFLIMINVSALLGACYFFMRHNWYCETGVYTLFALCEYIAVLTNMGFHMTAYWDFADYQLRIYSDWIDISKVRCNSALQLNI</sequence>
<feature type="domain" description="CWH43-like N-terminal" evidence="9">
    <location>
        <begin position="3"/>
        <end position="84"/>
    </location>
</feature>
<name>A0ABM1RZT4_LIMPO</name>
<evidence type="ECO:0000256" key="7">
    <source>
        <dbReference type="ARBA" id="ARBA00023136"/>
    </source>
</evidence>
<evidence type="ECO:0000256" key="5">
    <source>
        <dbReference type="ARBA" id="ARBA00022989"/>
    </source>
</evidence>
<keyword evidence="10" id="KW-1185">Reference proteome</keyword>
<evidence type="ECO:0000256" key="8">
    <source>
        <dbReference type="SAM" id="Phobius"/>
    </source>
</evidence>
<dbReference type="Pfam" id="PF10277">
    <property type="entry name" value="Frag1"/>
    <property type="match status" value="1"/>
</dbReference>
<comment type="similarity">
    <text evidence="2">Belongs to the PGAP2 family.</text>
</comment>
<evidence type="ECO:0000256" key="2">
    <source>
        <dbReference type="ARBA" id="ARBA00007414"/>
    </source>
</evidence>